<accession>A0A9W9VEQ6</accession>
<organism evidence="1 2">
    <name type="scientific">Penicillium cataractarum</name>
    <dbReference type="NCBI Taxonomy" id="2100454"/>
    <lineage>
        <taxon>Eukaryota</taxon>
        <taxon>Fungi</taxon>
        <taxon>Dikarya</taxon>
        <taxon>Ascomycota</taxon>
        <taxon>Pezizomycotina</taxon>
        <taxon>Eurotiomycetes</taxon>
        <taxon>Eurotiomycetidae</taxon>
        <taxon>Eurotiales</taxon>
        <taxon>Aspergillaceae</taxon>
        <taxon>Penicillium</taxon>
    </lineage>
</organism>
<dbReference type="AlphaFoldDB" id="A0A9W9VEQ6"/>
<reference evidence="1" key="2">
    <citation type="journal article" date="2023" name="IMA Fungus">
        <title>Comparative genomic study of the Penicillium genus elucidates a diverse pangenome and 15 lateral gene transfer events.</title>
        <authorList>
            <person name="Petersen C."/>
            <person name="Sorensen T."/>
            <person name="Nielsen M.R."/>
            <person name="Sondergaard T.E."/>
            <person name="Sorensen J.L."/>
            <person name="Fitzpatrick D.A."/>
            <person name="Frisvad J.C."/>
            <person name="Nielsen K.L."/>
        </authorList>
    </citation>
    <scope>NUCLEOTIDE SEQUENCE</scope>
    <source>
        <strain evidence="1">IBT 29864</strain>
    </source>
</reference>
<sequence>MSAQAPTEVPIDTSLWAYATKVDGLHASNPGMEAMFQQAKATFTAASEKLTAEHTKAVK</sequence>
<protein>
    <submittedName>
        <fullName evidence="1">Uncharacterized protein</fullName>
    </submittedName>
</protein>
<dbReference type="EMBL" id="JAPZBS010000004">
    <property type="protein sequence ID" value="KAJ5378099.1"/>
    <property type="molecule type" value="Genomic_DNA"/>
</dbReference>
<comment type="caution">
    <text evidence="1">The sequence shown here is derived from an EMBL/GenBank/DDBJ whole genome shotgun (WGS) entry which is preliminary data.</text>
</comment>
<gene>
    <name evidence="1" type="ORF">N7496_005508</name>
</gene>
<proteinExistence type="predicted"/>
<reference evidence="1" key="1">
    <citation type="submission" date="2022-11" db="EMBL/GenBank/DDBJ databases">
        <authorList>
            <person name="Petersen C."/>
        </authorList>
    </citation>
    <scope>NUCLEOTIDE SEQUENCE</scope>
    <source>
        <strain evidence="1">IBT 29864</strain>
    </source>
</reference>
<dbReference type="RefSeq" id="XP_056556962.1">
    <property type="nucleotide sequence ID" value="XM_056698437.1"/>
</dbReference>
<keyword evidence="2" id="KW-1185">Reference proteome</keyword>
<evidence type="ECO:0000313" key="2">
    <source>
        <dbReference type="Proteomes" id="UP001147782"/>
    </source>
</evidence>
<dbReference type="GeneID" id="81437616"/>
<name>A0A9W9VEQ6_9EURO</name>
<evidence type="ECO:0000313" key="1">
    <source>
        <dbReference type="EMBL" id="KAJ5378099.1"/>
    </source>
</evidence>
<dbReference type="Proteomes" id="UP001147782">
    <property type="component" value="Unassembled WGS sequence"/>
</dbReference>